<dbReference type="AlphaFoldDB" id="A0A3B1D340"/>
<feature type="transmembrane region" description="Helical" evidence="1">
    <location>
        <begin position="60"/>
        <end position="78"/>
    </location>
</feature>
<organism evidence="2">
    <name type="scientific">hydrothermal vent metagenome</name>
    <dbReference type="NCBI Taxonomy" id="652676"/>
    <lineage>
        <taxon>unclassified sequences</taxon>
        <taxon>metagenomes</taxon>
        <taxon>ecological metagenomes</taxon>
    </lineage>
</organism>
<proteinExistence type="predicted"/>
<gene>
    <name evidence="2" type="ORF">MNBD_NITROSPIRAE01-1538</name>
</gene>
<keyword evidence="1" id="KW-0812">Transmembrane</keyword>
<accession>A0A3B1D340</accession>
<evidence type="ECO:0000256" key="1">
    <source>
        <dbReference type="SAM" id="Phobius"/>
    </source>
</evidence>
<keyword evidence="1" id="KW-0472">Membrane</keyword>
<keyword evidence="1" id="KW-1133">Transmembrane helix</keyword>
<reference evidence="2" key="1">
    <citation type="submission" date="2018-06" db="EMBL/GenBank/DDBJ databases">
        <authorList>
            <person name="Zhirakovskaya E."/>
        </authorList>
    </citation>
    <scope>NUCLEOTIDE SEQUENCE</scope>
</reference>
<evidence type="ECO:0000313" key="2">
    <source>
        <dbReference type="EMBL" id="VAX33191.1"/>
    </source>
</evidence>
<protein>
    <submittedName>
        <fullName evidence="2">Uncharacterized protein</fullName>
    </submittedName>
</protein>
<dbReference type="EMBL" id="UOGF01000102">
    <property type="protein sequence ID" value="VAX33191.1"/>
    <property type="molecule type" value="Genomic_DNA"/>
</dbReference>
<sequence length="82" mass="9528">MGSYKVTADAQADLDRIWRRGLKEWNEVRQIDITMPFLTVLNYLRNNLIRIQLLTISARAIEKVCVVLILFTIALLVIRSKL</sequence>
<name>A0A3B1D340_9ZZZZ</name>